<evidence type="ECO:0000256" key="2">
    <source>
        <dbReference type="ARBA" id="ARBA00022729"/>
    </source>
</evidence>
<protein>
    <submittedName>
        <fullName evidence="6">Alpha/beta fold hydrolase</fullName>
    </submittedName>
</protein>
<name>A0A6G9Y670_9NOCA</name>
<keyword evidence="2" id="KW-0732">Signal</keyword>
<evidence type="ECO:0000259" key="5">
    <source>
        <dbReference type="Pfam" id="PF08386"/>
    </source>
</evidence>
<dbReference type="InterPro" id="IPR000073">
    <property type="entry name" value="AB_hydrolase_1"/>
</dbReference>
<evidence type="ECO:0000313" key="6">
    <source>
        <dbReference type="EMBL" id="QIS08738.1"/>
    </source>
</evidence>
<dbReference type="EMBL" id="CP046172">
    <property type="protein sequence ID" value="QIS08738.1"/>
    <property type="molecule type" value="Genomic_DNA"/>
</dbReference>
<dbReference type="Gene3D" id="3.40.50.1820">
    <property type="entry name" value="alpha/beta hydrolase"/>
    <property type="match status" value="1"/>
</dbReference>
<evidence type="ECO:0000313" key="7">
    <source>
        <dbReference type="Proteomes" id="UP000503540"/>
    </source>
</evidence>
<evidence type="ECO:0000256" key="3">
    <source>
        <dbReference type="ARBA" id="ARBA00022801"/>
    </source>
</evidence>
<dbReference type="AlphaFoldDB" id="A0A6G9Y670"/>
<dbReference type="InterPro" id="IPR013595">
    <property type="entry name" value="Pept_S33_TAP-like_C"/>
</dbReference>
<evidence type="ECO:0000259" key="4">
    <source>
        <dbReference type="Pfam" id="PF00561"/>
    </source>
</evidence>
<organism evidence="6 7">
    <name type="scientific">Nocardia arthritidis</name>
    <dbReference type="NCBI Taxonomy" id="228602"/>
    <lineage>
        <taxon>Bacteria</taxon>
        <taxon>Bacillati</taxon>
        <taxon>Actinomycetota</taxon>
        <taxon>Actinomycetes</taxon>
        <taxon>Mycobacteriales</taxon>
        <taxon>Nocardiaceae</taxon>
        <taxon>Nocardia</taxon>
    </lineage>
</organism>
<dbReference type="SUPFAM" id="SSF53474">
    <property type="entry name" value="alpha/beta-Hydrolases"/>
    <property type="match status" value="1"/>
</dbReference>
<proteinExistence type="inferred from homology"/>
<dbReference type="KEGG" id="nah:F5544_04120"/>
<dbReference type="RefSeq" id="WP_167471936.1">
    <property type="nucleotide sequence ID" value="NZ_CP046172.1"/>
</dbReference>
<feature type="domain" description="AB hydrolase-1" evidence="4">
    <location>
        <begin position="61"/>
        <end position="221"/>
    </location>
</feature>
<sequence>MERFYQQRLDWRACDDEALDRAGARCADVTVPLNYGEPQGRTITVAISRVPAADPAHRRGVLLSNPGGPGGSGLDLTVWLGDKVLAPDVRDSYDLIGMDPRGIGRSTPVSCGWPIGSPLQSAGPDLLSFGESVATAADLAARCIATQGDQVSYITTRNTARDMDVIRAALGEERINYFGLSYGTYLGSVFTQMFPERVERVVLDSAVDPERYHVAMIQDMGAPNEAAFDAWAAWAADRDDQYHFGTTGSAVRATITDLIGRSARRPIRIGGDAVSVHVLPMLVFDGIVDARKYPVLADELRQITDAANGLPVQPGKELKRALDDYLHPAPDAPESGPAQAMILCGDAPAPRDPSWYWRNIEASRATEPMFGAFANNLTPCAFWLPPVEAPTAVHNSVPALILQATGDPRTAYRDGVGLHRAMTGSRLITMPDVVTHGVSPKSSCARRIVDDYFRDGTLPGDDVTCPAG</sequence>
<reference evidence="6 7" key="1">
    <citation type="journal article" date="2019" name="ACS Chem. Biol.">
        <title>Identification and Mobilization of a Cryptic Antibiotic Biosynthesis Gene Locus from a Human-Pathogenic Nocardia Isolate.</title>
        <authorList>
            <person name="Herisse M."/>
            <person name="Ishida K."/>
            <person name="Porter J.L."/>
            <person name="Howden B."/>
            <person name="Hertweck C."/>
            <person name="Stinear T.P."/>
            <person name="Pidot S.J."/>
        </authorList>
    </citation>
    <scope>NUCLEOTIDE SEQUENCE [LARGE SCALE GENOMIC DNA]</scope>
    <source>
        <strain evidence="6 7">AUSMDU00012717</strain>
    </source>
</reference>
<keyword evidence="7" id="KW-1185">Reference proteome</keyword>
<comment type="similarity">
    <text evidence="1">Belongs to the peptidase S33 family.</text>
</comment>
<dbReference type="PANTHER" id="PTHR43248:SF29">
    <property type="entry name" value="TRIPEPTIDYL AMINOPEPTIDASE"/>
    <property type="match status" value="1"/>
</dbReference>
<keyword evidence="3 6" id="KW-0378">Hydrolase</keyword>
<dbReference type="Proteomes" id="UP000503540">
    <property type="component" value="Chromosome"/>
</dbReference>
<evidence type="ECO:0000256" key="1">
    <source>
        <dbReference type="ARBA" id="ARBA00010088"/>
    </source>
</evidence>
<accession>A0A6G9Y670</accession>
<gene>
    <name evidence="6" type="ORF">F5544_04120</name>
</gene>
<dbReference type="GO" id="GO:0016787">
    <property type="term" value="F:hydrolase activity"/>
    <property type="evidence" value="ECO:0007669"/>
    <property type="project" value="UniProtKB-KW"/>
</dbReference>
<dbReference type="Pfam" id="PF08386">
    <property type="entry name" value="Abhydrolase_4"/>
    <property type="match status" value="1"/>
</dbReference>
<dbReference type="InterPro" id="IPR051601">
    <property type="entry name" value="Serine_prot/Carboxylest_S33"/>
</dbReference>
<dbReference type="PANTHER" id="PTHR43248">
    <property type="entry name" value="2-SUCCINYL-6-HYDROXY-2,4-CYCLOHEXADIENE-1-CARBOXYLATE SYNTHASE"/>
    <property type="match status" value="1"/>
</dbReference>
<feature type="domain" description="Peptidase S33 tripeptidyl aminopeptidase-like C-terminal" evidence="5">
    <location>
        <begin position="368"/>
        <end position="465"/>
    </location>
</feature>
<dbReference type="Pfam" id="PF00561">
    <property type="entry name" value="Abhydrolase_1"/>
    <property type="match status" value="1"/>
</dbReference>
<dbReference type="InterPro" id="IPR029058">
    <property type="entry name" value="AB_hydrolase_fold"/>
</dbReference>